<keyword evidence="1" id="KW-1133">Transmembrane helix</keyword>
<reference evidence="2 3" key="1">
    <citation type="submission" date="2016-08" db="EMBL/GenBank/DDBJ databases">
        <title>Genome-based comparison of Moorella thermoacetic strains.</title>
        <authorList>
            <person name="Poehlein A."/>
            <person name="Bengelsdorf F.R."/>
            <person name="Esser C."/>
            <person name="Duerre P."/>
            <person name="Daniel R."/>
        </authorList>
    </citation>
    <scope>NUCLEOTIDE SEQUENCE [LARGE SCALE GENOMIC DNA]</scope>
    <source>
        <strain evidence="2 3">DSM 21394</strain>
    </source>
</reference>
<evidence type="ECO:0000256" key="1">
    <source>
        <dbReference type="SAM" id="Phobius"/>
    </source>
</evidence>
<dbReference type="Proteomes" id="UP000182811">
    <property type="component" value="Unassembled WGS sequence"/>
</dbReference>
<dbReference type="EMBL" id="MDDC01000025">
    <property type="protein sequence ID" value="OIQ55522.1"/>
    <property type="molecule type" value="Genomic_DNA"/>
</dbReference>
<organism evidence="2 3">
    <name type="scientific">Neomoorella thermoacetica</name>
    <name type="common">Clostridium thermoaceticum</name>
    <dbReference type="NCBI Taxonomy" id="1525"/>
    <lineage>
        <taxon>Bacteria</taxon>
        <taxon>Bacillati</taxon>
        <taxon>Bacillota</taxon>
        <taxon>Clostridia</taxon>
        <taxon>Neomoorellales</taxon>
        <taxon>Neomoorellaceae</taxon>
        <taxon>Neomoorella</taxon>
    </lineage>
</organism>
<feature type="transmembrane region" description="Helical" evidence="1">
    <location>
        <begin position="20"/>
        <end position="36"/>
    </location>
</feature>
<name>A0A1J5N9L2_NEOTH</name>
<keyword evidence="1" id="KW-0472">Membrane</keyword>
<accession>A0A1J5N9L2</accession>
<feature type="transmembrane region" description="Helical" evidence="1">
    <location>
        <begin position="48"/>
        <end position="69"/>
    </location>
</feature>
<sequence>MLKKMKAGPSPPGDGWQDGVWLLAALILSGAGLWTVERGISWEHFRLFLTHFHFSFLIGAFLVTALLLLRAKSQGYARFERNWALLRDGKSSLGPKIMSIS</sequence>
<protein>
    <submittedName>
        <fullName evidence="2">Uncharacterized protein</fullName>
    </submittedName>
</protein>
<keyword evidence="1" id="KW-0812">Transmembrane</keyword>
<dbReference type="AlphaFoldDB" id="A0A1J5N9L2"/>
<evidence type="ECO:0000313" key="2">
    <source>
        <dbReference type="EMBL" id="OIQ55522.1"/>
    </source>
</evidence>
<proteinExistence type="predicted"/>
<comment type="caution">
    <text evidence="2">The sequence shown here is derived from an EMBL/GenBank/DDBJ whole genome shotgun (WGS) entry which is preliminary data.</text>
</comment>
<gene>
    <name evidence="2" type="ORF">MOTE_23950</name>
</gene>
<evidence type="ECO:0000313" key="3">
    <source>
        <dbReference type="Proteomes" id="UP000182811"/>
    </source>
</evidence>